<protein>
    <submittedName>
        <fullName evidence="1">Uncharacterized protein</fullName>
    </submittedName>
</protein>
<dbReference type="RefSeq" id="WP_115935618.1">
    <property type="nucleotide sequence ID" value="NZ_QRDW01000002.1"/>
</dbReference>
<comment type="caution">
    <text evidence="1">The sequence shown here is derived from an EMBL/GenBank/DDBJ whole genome shotgun (WGS) entry which is preliminary data.</text>
</comment>
<gene>
    <name evidence="1" type="ORF">DFP90_10275</name>
</gene>
<dbReference type="EMBL" id="QRDW01000002">
    <property type="protein sequence ID" value="RED52058.1"/>
    <property type="molecule type" value="Genomic_DNA"/>
</dbReference>
<name>A0A3D9HRE2_9PROT</name>
<proteinExistence type="predicted"/>
<dbReference type="Proteomes" id="UP000256845">
    <property type="component" value="Unassembled WGS sequence"/>
</dbReference>
<evidence type="ECO:0000313" key="2">
    <source>
        <dbReference type="Proteomes" id="UP000256845"/>
    </source>
</evidence>
<organism evidence="1 2">
    <name type="scientific">Aestuariispira insulae</name>
    <dbReference type="NCBI Taxonomy" id="1461337"/>
    <lineage>
        <taxon>Bacteria</taxon>
        <taxon>Pseudomonadati</taxon>
        <taxon>Pseudomonadota</taxon>
        <taxon>Alphaproteobacteria</taxon>
        <taxon>Rhodospirillales</taxon>
        <taxon>Kiloniellaceae</taxon>
        <taxon>Aestuariispira</taxon>
    </lineage>
</organism>
<reference evidence="1 2" key="1">
    <citation type="submission" date="2018-07" db="EMBL/GenBank/DDBJ databases">
        <title>Genomic Encyclopedia of Type Strains, Phase III (KMG-III): the genomes of soil and plant-associated and newly described type strains.</title>
        <authorList>
            <person name="Whitman W."/>
        </authorList>
    </citation>
    <scope>NUCLEOTIDE SEQUENCE [LARGE SCALE GENOMIC DNA]</scope>
    <source>
        <strain evidence="1 2">CECT 8488</strain>
    </source>
</reference>
<accession>A0A3D9HRE2</accession>
<dbReference type="OrthoDB" id="9154792at2"/>
<evidence type="ECO:0000313" key="1">
    <source>
        <dbReference type="EMBL" id="RED52058.1"/>
    </source>
</evidence>
<keyword evidence="2" id="KW-1185">Reference proteome</keyword>
<sequence>MGVAAISLFLSGCMTTSTGISQADAGFEATRAQTMGLIIGHVEERFLTQPHHLNVGMSQIAGDGDSKIKASVDTASRGASLLLPARNTDYKSRNRTGRYFVLEVPAGTYQIDQWRYRYYRGDSLKLDSYPTFTVEAGKATYIGHIQAVALSMSLRIDNDFESDLAEIKKKYDLAGIPVENRCSNVKNGWWLHEGTKAEDSLVKQILNESSPIVPCP</sequence>
<dbReference type="AlphaFoldDB" id="A0A3D9HRE2"/>